<dbReference type="AlphaFoldDB" id="A0A4U1IVL1"/>
<dbReference type="EMBL" id="SSMQ01000067">
    <property type="protein sequence ID" value="TKC98537.1"/>
    <property type="molecule type" value="Genomic_DNA"/>
</dbReference>
<dbReference type="Gene3D" id="3.30.1370.110">
    <property type="match status" value="1"/>
</dbReference>
<feature type="domain" description="Smr" evidence="2">
    <location>
        <begin position="188"/>
        <end position="272"/>
    </location>
</feature>
<feature type="region of interest" description="Disordered" evidence="1">
    <location>
        <begin position="1"/>
        <end position="94"/>
    </location>
</feature>
<sequence length="273" mass="29848">MATKARAGRTSTKKTQKKPSKQAADSPFFRPFAKLASKGRKGKTEKGAKADKVEKPEKTASSNKSEGGTKKQPSQRVPVQSTAEPAEPQGQPSDAETFAMYMAGVRMLEDRKARVPRSSTPIEPKSRAPREVKDHDADARHMLHSLVAEGVRFEVTDDGERIEGRRIDVDPREVRRLRRGAYTVDGRLDLHGMNAGEARREVEKFVRKRRTDGDRVVALIHGRGNHSPRGIGVLRGEIAAWLSQGPAAHHVAAFASAPEEEGGTGVVLALLAR</sequence>
<dbReference type="Pfam" id="PF01713">
    <property type="entry name" value="Smr"/>
    <property type="match status" value="1"/>
</dbReference>
<dbReference type="RefSeq" id="WP_136934576.1">
    <property type="nucleotide sequence ID" value="NZ_SSMQ01000067.1"/>
</dbReference>
<evidence type="ECO:0000313" key="3">
    <source>
        <dbReference type="EMBL" id="TKC98537.1"/>
    </source>
</evidence>
<feature type="compositionally biased region" description="Basic residues" evidence="1">
    <location>
        <begin position="11"/>
        <end position="20"/>
    </location>
</feature>
<evidence type="ECO:0000313" key="4">
    <source>
        <dbReference type="Proteomes" id="UP000309215"/>
    </source>
</evidence>
<keyword evidence="4" id="KW-1185">Reference proteome</keyword>
<dbReference type="SMART" id="SM00463">
    <property type="entry name" value="SMR"/>
    <property type="match status" value="1"/>
</dbReference>
<comment type="caution">
    <text evidence="3">The sequence shown here is derived from an EMBL/GenBank/DDBJ whole genome shotgun (WGS) entry which is preliminary data.</text>
</comment>
<dbReference type="InterPro" id="IPR002625">
    <property type="entry name" value="Smr_dom"/>
</dbReference>
<reference evidence="3 4" key="1">
    <citation type="submission" date="2019-04" db="EMBL/GenBank/DDBJ databases">
        <authorList>
            <person name="Li Y."/>
            <person name="Wang J."/>
        </authorList>
    </citation>
    <scope>NUCLEOTIDE SEQUENCE [LARGE SCALE GENOMIC DNA]</scope>
    <source>
        <strain evidence="3 4">DSM 14668</strain>
    </source>
</reference>
<dbReference type="PANTHER" id="PTHR35562:SF2">
    <property type="entry name" value="DNA ENDONUCLEASE SMRA-RELATED"/>
    <property type="match status" value="1"/>
</dbReference>
<dbReference type="InterPro" id="IPR036063">
    <property type="entry name" value="Smr_dom_sf"/>
</dbReference>
<dbReference type="Proteomes" id="UP000309215">
    <property type="component" value="Unassembled WGS sequence"/>
</dbReference>
<protein>
    <recommendedName>
        <fullName evidence="2">Smr domain-containing protein</fullName>
    </recommendedName>
</protein>
<feature type="compositionally biased region" description="Polar residues" evidence="1">
    <location>
        <begin position="59"/>
        <end position="83"/>
    </location>
</feature>
<accession>A0A4U1IVL1</accession>
<gene>
    <name evidence="3" type="ORF">E8A74_40990</name>
</gene>
<organism evidence="3 4">
    <name type="scientific">Polyangium fumosum</name>
    <dbReference type="NCBI Taxonomy" id="889272"/>
    <lineage>
        <taxon>Bacteria</taxon>
        <taxon>Pseudomonadati</taxon>
        <taxon>Myxococcota</taxon>
        <taxon>Polyangia</taxon>
        <taxon>Polyangiales</taxon>
        <taxon>Polyangiaceae</taxon>
        <taxon>Polyangium</taxon>
    </lineage>
</organism>
<name>A0A4U1IVL1_9BACT</name>
<feature type="region of interest" description="Disordered" evidence="1">
    <location>
        <begin position="110"/>
        <end position="132"/>
    </location>
</feature>
<evidence type="ECO:0000256" key="1">
    <source>
        <dbReference type="SAM" id="MobiDB-lite"/>
    </source>
</evidence>
<dbReference type="SUPFAM" id="SSF160443">
    <property type="entry name" value="SMR domain-like"/>
    <property type="match status" value="1"/>
</dbReference>
<evidence type="ECO:0000259" key="2">
    <source>
        <dbReference type="PROSITE" id="PS50828"/>
    </source>
</evidence>
<proteinExistence type="predicted"/>
<dbReference type="OrthoDB" id="9808881at2"/>
<dbReference type="PANTHER" id="PTHR35562">
    <property type="entry name" value="DNA ENDONUCLEASE SMRA-RELATED"/>
    <property type="match status" value="1"/>
</dbReference>
<dbReference type="PROSITE" id="PS50828">
    <property type="entry name" value="SMR"/>
    <property type="match status" value="1"/>
</dbReference>
<feature type="compositionally biased region" description="Basic and acidic residues" evidence="1">
    <location>
        <begin position="42"/>
        <end position="58"/>
    </location>
</feature>